<proteinExistence type="predicted"/>
<organism evidence="2 3">
    <name type="scientific">Didymella rabiei</name>
    <name type="common">Chickpea ascochyta blight fungus</name>
    <name type="synonym">Mycosphaerella rabiei</name>
    <dbReference type="NCBI Taxonomy" id="5454"/>
    <lineage>
        <taxon>Eukaryota</taxon>
        <taxon>Fungi</taxon>
        <taxon>Dikarya</taxon>
        <taxon>Ascomycota</taxon>
        <taxon>Pezizomycotina</taxon>
        <taxon>Dothideomycetes</taxon>
        <taxon>Pleosporomycetidae</taxon>
        <taxon>Pleosporales</taxon>
        <taxon>Pleosporineae</taxon>
        <taxon>Didymellaceae</taxon>
        <taxon>Ascochyta</taxon>
    </lineage>
</organism>
<reference evidence="2 3" key="1">
    <citation type="journal article" date="2016" name="Sci. Rep.">
        <title>Draft genome sequencing and secretome analysis of fungal phytopathogen Ascochyta rabiei provides insight into the necrotrophic effector repertoire.</title>
        <authorList>
            <person name="Verma S."/>
            <person name="Gazara R.K."/>
            <person name="Nizam S."/>
            <person name="Parween S."/>
            <person name="Chattopadhyay D."/>
            <person name="Verma P.K."/>
        </authorList>
    </citation>
    <scope>NUCLEOTIDE SEQUENCE [LARGE SCALE GENOMIC DNA]</scope>
    <source>
        <strain evidence="2 3">ArDII</strain>
    </source>
</reference>
<dbReference type="Pfam" id="PF14420">
    <property type="entry name" value="Clr5"/>
    <property type="match status" value="1"/>
</dbReference>
<comment type="caution">
    <text evidence="2">The sequence shown here is derived from an EMBL/GenBank/DDBJ whole genome shotgun (WGS) entry which is preliminary data.</text>
</comment>
<dbReference type="EMBL" id="JYNV01000198">
    <property type="protein sequence ID" value="KZM23330.1"/>
    <property type="molecule type" value="Genomic_DNA"/>
</dbReference>
<dbReference type="PANTHER" id="PTHR46082:SF6">
    <property type="entry name" value="AAA+ ATPASE DOMAIN-CONTAINING PROTEIN-RELATED"/>
    <property type="match status" value="1"/>
</dbReference>
<protein>
    <recommendedName>
        <fullName evidence="1">Clr5 domain-containing protein</fullName>
    </recommendedName>
</protein>
<gene>
    <name evidence="2" type="ORF">ST47_g5538</name>
</gene>
<dbReference type="Pfam" id="PF13424">
    <property type="entry name" value="TPR_12"/>
    <property type="match status" value="3"/>
</dbReference>
<dbReference type="STRING" id="5454.A0A163DSM1"/>
<dbReference type="InterPro" id="IPR025676">
    <property type="entry name" value="Clr5_dom"/>
</dbReference>
<dbReference type="AlphaFoldDB" id="A0A163DSM1"/>
<evidence type="ECO:0000313" key="2">
    <source>
        <dbReference type="EMBL" id="KZM23330.1"/>
    </source>
</evidence>
<name>A0A163DSM1_DIDRA</name>
<evidence type="ECO:0000259" key="1">
    <source>
        <dbReference type="Pfam" id="PF14420"/>
    </source>
</evidence>
<dbReference type="SUPFAM" id="SSF48452">
    <property type="entry name" value="TPR-like"/>
    <property type="match status" value="3"/>
</dbReference>
<dbReference type="SMART" id="SM00028">
    <property type="entry name" value="TPR"/>
    <property type="match status" value="5"/>
</dbReference>
<dbReference type="InterPro" id="IPR053137">
    <property type="entry name" value="NLR-like"/>
</dbReference>
<evidence type="ECO:0000313" key="3">
    <source>
        <dbReference type="Proteomes" id="UP000076837"/>
    </source>
</evidence>
<accession>A0A163DSM1</accession>
<dbReference type="Proteomes" id="UP000076837">
    <property type="component" value="Unassembled WGS sequence"/>
</dbReference>
<dbReference type="InterPro" id="IPR011990">
    <property type="entry name" value="TPR-like_helical_dom_sf"/>
</dbReference>
<dbReference type="PANTHER" id="PTHR46082">
    <property type="entry name" value="ATP/GTP-BINDING PROTEIN-RELATED"/>
    <property type="match status" value="1"/>
</dbReference>
<dbReference type="Gene3D" id="1.25.40.10">
    <property type="entry name" value="Tetratricopeptide repeat domain"/>
    <property type="match status" value="2"/>
</dbReference>
<keyword evidence="3" id="KW-1185">Reference proteome</keyword>
<dbReference type="InterPro" id="IPR019734">
    <property type="entry name" value="TPR_rpt"/>
</dbReference>
<sequence length="640" mass="71290">MLQHDYTQQAHGPYGVDEMSAFSLPVQHLEALLATTQPYVSNSYNPSVTLSSLEQQSGDSVTNGQYRLAAAKIPAASMGPPARPRKRKAPTLRADAWEQCEGRILELHITQKLPLPEVKKKIKEETGFDATLRQYRTRISQWNQDKNVKPEEMQAIVRKRQRRKLIETNKRELIFNVRGNHVPPQKIERWMKRHDVAGSFLYSPISAASTPSALGCHTISDRGSPALISMNSPAASMSMSGAFNYVVPNPQVASPALSVSSLVHHQGSDFTGQSPALAYRSLSIHHFSSSFPIPSTDEQMSVDTRPRYKQDEEQQLRERIAMAQISIGTTPLENLGNLRNLGWVLIEQGRYRKAECVARDLLVQSRSHQSDGSDKDVHTLRALELLGHVLKGQGMYIQAERLLRHVLRGNEKVLGPEHPATLASIGNLGLVLEKLERYVEAAEKHREVLGRNTKVFGPGHTNTLTSISNLASVLVKTGSHEEAKAHFEESFEGFKKQLGTEHPYTLASMDNLGTALERLGRYEEAEAMFRQALEGSIKVLGPEHPETIISISNLGMVLERMGLHEEAEAKRRQALQAREKVLGSKHPSTLDSICALALLLEARGKFMEAEEVRQRGRKEWGTPTHLEREAHLPAPATLIN</sequence>
<feature type="domain" description="Clr5" evidence="1">
    <location>
        <begin position="94"/>
        <end position="146"/>
    </location>
</feature>